<keyword evidence="3" id="KW-1185">Reference proteome</keyword>
<feature type="compositionally biased region" description="Low complexity" evidence="1">
    <location>
        <begin position="267"/>
        <end position="277"/>
    </location>
</feature>
<proteinExistence type="predicted"/>
<dbReference type="EMBL" id="KN817535">
    <property type="protein sequence ID" value="KJA24744.1"/>
    <property type="molecule type" value="Genomic_DNA"/>
</dbReference>
<accession>A0A0D2P1H8</accession>
<gene>
    <name evidence="2" type="ORF">HYPSUDRAFT_200303</name>
</gene>
<evidence type="ECO:0000313" key="3">
    <source>
        <dbReference type="Proteomes" id="UP000054270"/>
    </source>
</evidence>
<feature type="region of interest" description="Disordered" evidence="1">
    <location>
        <begin position="1"/>
        <end position="22"/>
    </location>
</feature>
<reference evidence="3" key="1">
    <citation type="submission" date="2014-04" db="EMBL/GenBank/DDBJ databases">
        <title>Evolutionary Origins and Diversification of the Mycorrhizal Mutualists.</title>
        <authorList>
            <consortium name="DOE Joint Genome Institute"/>
            <consortium name="Mycorrhizal Genomics Consortium"/>
            <person name="Kohler A."/>
            <person name="Kuo A."/>
            <person name="Nagy L.G."/>
            <person name="Floudas D."/>
            <person name="Copeland A."/>
            <person name="Barry K.W."/>
            <person name="Cichocki N."/>
            <person name="Veneault-Fourrey C."/>
            <person name="LaButti K."/>
            <person name="Lindquist E.A."/>
            <person name="Lipzen A."/>
            <person name="Lundell T."/>
            <person name="Morin E."/>
            <person name="Murat C."/>
            <person name="Riley R."/>
            <person name="Ohm R."/>
            <person name="Sun H."/>
            <person name="Tunlid A."/>
            <person name="Henrissat B."/>
            <person name="Grigoriev I.V."/>
            <person name="Hibbett D.S."/>
            <person name="Martin F."/>
        </authorList>
    </citation>
    <scope>NUCLEOTIDE SEQUENCE [LARGE SCALE GENOMIC DNA]</scope>
    <source>
        <strain evidence="3">FD-334 SS-4</strain>
    </source>
</reference>
<sequence>MSSAYELVDASASGSVNTSGRRPGMTYPDLLGGYPPHGGTAPFAGLGVPDTRVVPHTEWGVGVALAPSYSVPGAPEVSKLGYRERSARCIIRRCCMRKAGEHRAIIFGDKRIGHTWMSCPATHVVPRDLCHSLPAVMKGTDSQTPSLPTPPPVSHTQTALQRLVHSASPHPAASAPHAYLSGTRVVVPPQLPTARWLLCYALIDSRSRFGAASSPVALRETPLAQYENPPSGGPPTISHLARNRWWDLLLEVSPARCLGAQDYTATGEQAGAAATKTPRAQTGSSRIRTRCR</sequence>
<dbReference type="Proteomes" id="UP000054270">
    <property type="component" value="Unassembled WGS sequence"/>
</dbReference>
<evidence type="ECO:0000313" key="2">
    <source>
        <dbReference type="EMBL" id="KJA24744.1"/>
    </source>
</evidence>
<organism evidence="2 3">
    <name type="scientific">Hypholoma sublateritium (strain FD-334 SS-4)</name>
    <dbReference type="NCBI Taxonomy" id="945553"/>
    <lineage>
        <taxon>Eukaryota</taxon>
        <taxon>Fungi</taxon>
        <taxon>Dikarya</taxon>
        <taxon>Basidiomycota</taxon>
        <taxon>Agaricomycotina</taxon>
        <taxon>Agaricomycetes</taxon>
        <taxon>Agaricomycetidae</taxon>
        <taxon>Agaricales</taxon>
        <taxon>Agaricineae</taxon>
        <taxon>Strophariaceae</taxon>
        <taxon>Hypholoma</taxon>
    </lineage>
</organism>
<name>A0A0D2P1H8_HYPSF</name>
<feature type="region of interest" description="Disordered" evidence="1">
    <location>
        <begin position="267"/>
        <end position="292"/>
    </location>
</feature>
<dbReference type="AlphaFoldDB" id="A0A0D2P1H8"/>
<evidence type="ECO:0000256" key="1">
    <source>
        <dbReference type="SAM" id="MobiDB-lite"/>
    </source>
</evidence>
<protein>
    <submittedName>
        <fullName evidence="2">Uncharacterized protein</fullName>
    </submittedName>
</protein>